<evidence type="ECO:0000256" key="5">
    <source>
        <dbReference type="ARBA" id="ARBA00022842"/>
    </source>
</evidence>
<dbReference type="PROSITE" id="PS51462">
    <property type="entry name" value="NUDIX"/>
    <property type="match status" value="1"/>
</dbReference>
<evidence type="ECO:0000256" key="3">
    <source>
        <dbReference type="ARBA" id="ARBA00022723"/>
    </source>
</evidence>
<organism evidence="7 8">
    <name type="scientific">Candida viswanathii</name>
    <dbReference type="NCBI Taxonomy" id="5486"/>
    <lineage>
        <taxon>Eukaryota</taxon>
        <taxon>Fungi</taxon>
        <taxon>Dikarya</taxon>
        <taxon>Ascomycota</taxon>
        <taxon>Saccharomycotina</taxon>
        <taxon>Pichiomycetes</taxon>
        <taxon>Debaryomycetaceae</taxon>
        <taxon>Candida/Lodderomyces clade</taxon>
        <taxon>Candida</taxon>
    </lineage>
</organism>
<dbReference type="EMBL" id="QLNQ01000026">
    <property type="protein sequence ID" value="RCK60316.1"/>
    <property type="molecule type" value="Genomic_DNA"/>
</dbReference>
<dbReference type="PROSITE" id="PS00893">
    <property type="entry name" value="NUDIX_BOX"/>
    <property type="match status" value="1"/>
</dbReference>
<dbReference type="CDD" id="cd18886">
    <property type="entry name" value="NUDIX_MutT_Nudt1"/>
    <property type="match status" value="1"/>
</dbReference>
<proteinExistence type="inferred from homology"/>
<feature type="domain" description="Nudix hydrolase" evidence="6">
    <location>
        <begin position="1"/>
        <end position="154"/>
    </location>
</feature>
<name>A0A367Y340_9ASCO</name>
<dbReference type="SUPFAM" id="SSF55811">
    <property type="entry name" value="Nudix"/>
    <property type="match status" value="1"/>
</dbReference>
<comment type="cofactor">
    <cofactor evidence="1">
        <name>Mg(2+)</name>
        <dbReference type="ChEBI" id="CHEBI:18420"/>
    </cofactor>
</comment>
<evidence type="ECO:0000256" key="4">
    <source>
        <dbReference type="ARBA" id="ARBA00022801"/>
    </source>
</evidence>
<dbReference type="Proteomes" id="UP000253472">
    <property type="component" value="Unassembled WGS sequence"/>
</dbReference>
<keyword evidence="8" id="KW-1185">Reference proteome</keyword>
<dbReference type="PANTHER" id="PTHR43758:SF2">
    <property type="entry name" value="OXIDIZED PURINE NUCLEOSIDE TRIPHOSPHATE HYDROLASE"/>
    <property type="match status" value="1"/>
</dbReference>
<dbReference type="PANTHER" id="PTHR43758">
    <property type="entry name" value="7,8-DIHYDRO-8-OXOGUANINE TRIPHOSPHATASE"/>
    <property type="match status" value="1"/>
</dbReference>
<reference evidence="7 8" key="1">
    <citation type="submission" date="2018-06" db="EMBL/GenBank/DDBJ databases">
        <title>Whole genome sequencing of Candida tropicalis (genome annotated by CSBL at Korea University).</title>
        <authorList>
            <person name="Ahn J."/>
        </authorList>
    </citation>
    <scope>NUCLEOTIDE SEQUENCE [LARGE SCALE GENOMIC DNA]</scope>
    <source>
        <strain evidence="7 8">ATCC 20962</strain>
    </source>
</reference>
<comment type="caution">
    <text evidence="7">The sequence shown here is derived from an EMBL/GenBank/DDBJ whole genome shotgun (WGS) entry which is preliminary data.</text>
</comment>
<dbReference type="OrthoDB" id="447842at2759"/>
<keyword evidence="5" id="KW-0460">Magnesium</keyword>
<evidence type="ECO:0000259" key="6">
    <source>
        <dbReference type="PROSITE" id="PS51462"/>
    </source>
</evidence>
<dbReference type="GO" id="GO:0005737">
    <property type="term" value="C:cytoplasm"/>
    <property type="evidence" value="ECO:0007669"/>
    <property type="project" value="TreeGrafter"/>
</dbReference>
<keyword evidence="4" id="KW-0378">Hydrolase</keyword>
<dbReference type="GO" id="GO:0046872">
    <property type="term" value="F:metal ion binding"/>
    <property type="evidence" value="ECO:0007669"/>
    <property type="project" value="UniProtKB-KW"/>
</dbReference>
<dbReference type="GO" id="GO:0016818">
    <property type="term" value="F:hydrolase activity, acting on acid anhydrides, in phosphorus-containing anhydrides"/>
    <property type="evidence" value="ECO:0007669"/>
    <property type="project" value="TreeGrafter"/>
</dbReference>
<gene>
    <name evidence="7" type="primary">mutX_1</name>
    <name evidence="7" type="ORF">Cantr_08308</name>
</gene>
<dbReference type="InterPro" id="IPR015797">
    <property type="entry name" value="NUDIX_hydrolase-like_dom_sf"/>
</dbReference>
<accession>A0A367Y340</accession>
<comment type="similarity">
    <text evidence="2">Belongs to the Nudix hydrolase family.</text>
</comment>
<dbReference type="STRING" id="5486.A0A367Y340"/>
<dbReference type="InterPro" id="IPR000086">
    <property type="entry name" value="NUDIX_hydrolase_dom"/>
</dbReference>
<protein>
    <submittedName>
        <fullName evidence="7">8-oxo-dGTP diphosphatase</fullName>
    </submittedName>
</protein>
<dbReference type="Pfam" id="PF00293">
    <property type="entry name" value="NUDIX"/>
    <property type="match status" value="1"/>
</dbReference>
<keyword evidence="3" id="KW-0479">Metal-binding</keyword>
<sequence length="185" mass="21453">MTIPADSQLLYTLGFIRCKENNKLLLLNRNKAPWMGMYNGVGGKLHSGETPLECMVREANEETGLNLPDFKSRGVMRWEVNYSDKLKSLQQQPSLGGLYLFTADISLEQYENYRTPLVYNDEGILDWKDWDWVVHPDNYGVVNNIKIILQHLFDSKKEDLFTVKYNDDNLISCVYYPGRNPLYTS</sequence>
<evidence type="ECO:0000313" key="7">
    <source>
        <dbReference type="EMBL" id="RCK60316.1"/>
    </source>
</evidence>
<evidence type="ECO:0000256" key="1">
    <source>
        <dbReference type="ARBA" id="ARBA00001946"/>
    </source>
</evidence>
<evidence type="ECO:0000256" key="2">
    <source>
        <dbReference type="ARBA" id="ARBA00005582"/>
    </source>
</evidence>
<dbReference type="AlphaFoldDB" id="A0A367Y340"/>
<dbReference type="Gene3D" id="3.90.79.10">
    <property type="entry name" value="Nucleoside Triphosphate Pyrophosphohydrolase"/>
    <property type="match status" value="1"/>
</dbReference>
<dbReference type="InterPro" id="IPR020084">
    <property type="entry name" value="NUDIX_hydrolase_CS"/>
</dbReference>
<evidence type="ECO:0000313" key="8">
    <source>
        <dbReference type="Proteomes" id="UP000253472"/>
    </source>
</evidence>